<organism evidence="1 2">
    <name type="scientific">Geothrix rubra</name>
    <dbReference type="NCBI Taxonomy" id="2927977"/>
    <lineage>
        <taxon>Bacteria</taxon>
        <taxon>Pseudomonadati</taxon>
        <taxon>Acidobacteriota</taxon>
        <taxon>Holophagae</taxon>
        <taxon>Holophagales</taxon>
        <taxon>Holophagaceae</taxon>
        <taxon>Geothrix</taxon>
    </lineage>
</organism>
<accession>A0ABQ5Q7X8</accession>
<protein>
    <submittedName>
        <fullName evidence="1">Uncharacterized protein</fullName>
    </submittedName>
</protein>
<proteinExistence type="predicted"/>
<dbReference type="RefSeq" id="WP_285726205.1">
    <property type="nucleotide sequence ID" value="NZ_BSDD01000004.1"/>
</dbReference>
<dbReference type="EMBL" id="BSDD01000004">
    <property type="protein sequence ID" value="GLH70713.1"/>
    <property type="molecule type" value="Genomic_DNA"/>
</dbReference>
<name>A0ABQ5Q7X8_9BACT</name>
<keyword evidence="2" id="KW-1185">Reference proteome</keyword>
<gene>
    <name evidence="1" type="ORF">GETHPA_22460</name>
</gene>
<dbReference type="Proteomes" id="UP001165089">
    <property type="component" value="Unassembled WGS sequence"/>
</dbReference>
<evidence type="ECO:0000313" key="2">
    <source>
        <dbReference type="Proteomes" id="UP001165089"/>
    </source>
</evidence>
<evidence type="ECO:0000313" key="1">
    <source>
        <dbReference type="EMBL" id="GLH70713.1"/>
    </source>
</evidence>
<comment type="caution">
    <text evidence="1">The sequence shown here is derived from an EMBL/GenBank/DDBJ whole genome shotgun (WGS) entry which is preliminary data.</text>
</comment>
<reference evidence="1 2" key="1">
    <citation type="journal article" date="2023" name="Antonie Van Leeuwenhoek">
        <title>Mesoterricola silvestris gen. nov., sp. nov., Mesoterricola sediminis sp. nov., Geothrix oryzae sp. nov., Geothrix edaphica sp. nov., Geothrix rubra sp. nov., and Geothrix limicola sp. nov., six novel members of Acidobacteriota isolated from soils.</title>
        <authorList>
            <person name="Itoh H."/>
            <person name="Sugisawa Y."/>
            <person name="Mise K."/>
            <person name="Xu Z."/>
            <person name="Kuniyasu M."/>
            <person name="Ushijima N."/>
            <person name="Kawano K."/>
            <person name="Kobayashi E."/>
            <person name="Shiratori Y."/>
            <person name="Masuda Y."/>
            <person name="Senoo K."/>
        </authorList>
    </citation>
    <scope>NUCLEOTIDE SEQUENCE [LARGE SCALE GENOMIC DNA]</scope>
    <source>
        <strain evidence="1 2">Red803</strain>
    </source>
</reference>
<sequence>MELTLTHQEAELLHDLLDRALLDLRQEIQHTDRKAFKASLKTEAAQIQAMLDRLPIVAAPHA</sequence>